<evidence type="ECO:0000259" key="7">
    <source>
        <dbReference type="PROSITE" id="PS51366"/>
    </source>
</evidence>
<dbReference type="Pfam" id="PF02847">
    <property type="entry name" value="MA3"/>
    <property type="match status" value="4"/>
</dbReference>
<dbReference type="PROSITE" id="PS51366">
    <property type="entry name" value="MI"/>
    <property type="match status" value="4"/>
</dbReference>
<comment type="similarity">
    <text evidence="2">Belongs to the PDCD4 family.</text>
</comment>
<evidence type="ECO:0000256" key="1">
    <source>
        <dbReference type="ARBA" id="ARBA00004496"/>
    </source>
</evidence>
<evidence type="ECO:0000313" key="9">
    <source>
        <dbReference type="Proteomes" id="UP001491310"/>
    </source>
</evidence>
<keyword evidence="5" id="KW-0539">Nucleus</keyword>
<dbReference type="Proteomes" id="UP001491310">
    <property type="component" value="Unassembled WGS sequence"/>
</dbReference>
<comment type="caution">
    <text evidence="8">The sequence shown here is derived from an EMBL/GenBank/DDBJ whole genome shotgun (WGS) entry which is preliminary data.</text>
</comment>
<feature type="domain" description="MI" evidence="7">
    <location>
        <begin position="149"/>
        <end position="270"/>
    </location>
</feature>
<accession>A0ABR2Z5G4</accession>
<evidence type="ECO:0000313" key="8">
    <source>
        <dbReference type="EMBL" id="KAK9918880.1"/>
    </source>
</evidence>
<keyword evidence="3" id="KW-0963">Cytoplasm</keyword>
<feature type="compositionally biased region" description="Basic residues" evidence="6">
    <location>
        <begin position="80"/>
        <end position="95"/>
    </location>
</feature>
<feature type="domain" description="MI" evidence="7">
    <location>
        <begin position="444"/>
        <end position="565"/>
    </location>
</feature>
<protein>
    <recommendedName>
        <fullName evidence="7">MI domain-containing protein</fullName>
    </recommendedName>
</protein>
<dbReference type="PANTHER" id="PTHR12626">
    <property type="entry name" value="PROGRAMMED CELL DEATH 4"/>
    <property type="match status" value="1"/>
</dbReference>
<evidence type="ECO:0000256" key="6">
    <source>
        <dbReference type="SAM" id="MobiDB-lite"/>
    </source>
</evidence>
<dbReference type="Gene3D" id="1.25.40.180">
    <property type="match status" value="4"/>
</dbReference>
<evidence type="ECO:0000256" key="3">
    <source>
        <dbReference type="ARBA" id="ARBA00022490"/>
    </source>
</evidence>
<evidence type="ECO:0000256" key="2">
    <source>
        <dbReference type="ARBA" id="ARBA00005497"/>
    </source>
</evidence>
<feature type="compositionally biased region" description="Basic and acidic residues" evidence="6">
    <location>
        <begin position="70"/>
        <end position="79"/>
    </location>
</feature>
<dbReference type="SUPFAM" id="SSF48371">
    <property type="entry name" value="ARM repeat"/>
    <property type="match status" value="4"/>
</dbReference>
<name>A0ABR2Z5G4_9CHLO</name>
<feature type="region of interest" description="Disordered" evidence="6">
    <location>
        <begin position="53"/>
        <end position="134"/>
    </location>
</feature>
<dbReference type="InterPro" id="IPR039778">
    <property type="entry name" value="PDCD4"/>
</dbReference>
<evidence type="ECO:0000256" key="4">
    <source>
        <dbReference type="ARBA" id="ARBA00022737"/>
    </source>
</evidence>
<feature type="domain" description="MI" evidence="7">
    <location>
        <begin position="310"/>
        <end position="428"/>
    </location>
</feature>
<feature type="region of interest" description="Disordered" evidence="6">
    <location>
        <begin position="1"/>
        <end position="22"/>
    </location>
</feature>
<dbReference type="InterPro" id="IPR016024">
    <property type="entry name" value="ARM-type_fold"/>
</dbReference>
<keyword evidence="9" id="KW-1185">Reference proteome</keyword>
<dbReference type="PANTHER" id="PTHR12626:SF0">
    <property type="entry name" value="PROGRAMMED CELL DEATH PROTEIN 4"/>
    <property type="match status" value="1"/>
</dbReference>
<proteinExistence type="inferred from homology"/>
<keyword evidence="4" id="KW-0677">Repeat</keyword>
<organism evidence="8 9">
    <name type="scientific">Coccomyxa subellipsoidea</name>
    <dbReference type="NCBI Taxonomy" id="248742"/>
    <lineage>
        <taxon>Eukaryota</taxon>
        <taxon>Viridiplantae</taxon>
        <taxon>Chlorophyta</taxon>
        <taxon>core chlorophytes</taxon>
        <taxon>Trebouxiophyceae</taxon>
        <taxon>Trebouxiophyceae incertae sedis</taxon>
        <taxon>Coccomyxaceae</taxon>
        <taxon>Coccomyxa</taxon>
    </lineage>
</organism>
<dbReference type="SMART" id="SM00544">
    <property type="entry name" value="MA3"/>
    <property type="match status" value="4"/>
</dbReference>
<reference evidence="8 9" key="1">
    <citation type="journal article" date="2024" name="Nat. Commun.">
        <title>Phylogenomics reveals the evolutionary origins of lichenization in chlorophyte algae.</title>
        <authorList>
            <person name="Puginier C."/>
            <person name="Libourel C."/>
            <person name="Otte J."/>
            <person name="Skaloud P."/>
            <person name="Haon M."/>
            <person name="Grisel S."/>
            <person name="Petersen M."/>
            <person name="Berrin J.G."/>
            <person name="Delaux P.M."/>
            <person name="Dal Grande F."/>
            <person name="Keller J."/>
        </authorList>
    </citation>
    <scope>NUCLEOTIDE SEQUENCE [LARGE SCALE GENOMIC DNA]</scope>
    <source>
        <strain evidence="8 9">SAG 216-7</strain>
    </source>
</reference>
<feature type="domain" description="MI" evidence="7">
    <location>
        <begin position="607"/>
        <end position="726"/>
    </location>
</feature>
<dbReference type="InterPro" id="IPR003891">
    <property type="entry name" value="Initiation_fac_eIF4g_MI"/>
</dbReference>
<evidence type="ECO:0000256" key="5">
    <source>
        <dbReference type="ARBA" id="ARBA00023242"/>
    </source>
</evidence>
<dbReference type="EMBL" id="JALJOT010000001">
    <property type="protein sequence ID" value="KAK9918880.1"/>
    <property type="molecule type" value="Genomic_DNA"/>
</dbReference>
<gene>
    <name evidence="8" type="ORF">WJX75_007773</name>
</gene>
<sequence length="726" mass="79766">MPRDQSELLHQSQHTNGYGLEKQASTSFLNEAQRLALDTALANKQSTIPAVAVPKANGRLARSGSTTPRENGRTSFDSHHRSRGRGVKAAGRVKKGGAGGKFTWGGLMSPGLDRAPSPVLDRNDPNYESGDDGEMEQHMTTVQSQQVKQYKQSVEALIDEYFNSGDLQEASTRLEELDEPEYNHFFVKKVVTRALDKHNHEREMASILLFALLGEVISPAQMAKGFRRLLDAAADLRLDVPEAPQQIAAFIARAVADDVLPPAFVEEIPSEEMDEVGAVRVRCGELLRQPGAAERLSNIWGSGAGLVLEETHSAMGRLLKEYVRSGDAADAEKGLRALAVPFFHHEFVRQAVVIALHNTPKQDAILSLLGGFAESGFLSTTQLVRGFQRVADNLERDVASTREKFEAIVTAGCAAGWLDRSFEEGYMGAQGYAHGSLPTPEAKAFKQSAIGIVREYFLSADTEEVATAVSELGKPDLHHIFVKQAILLALDRRDREREMASVLLAGLHPKTLSEDSIAKGFTDLMLACEDLELDLPDATHYIALFLGRAIVDEVLPPAFLTTVLACMNDDSLGVHIVRSAGNMLGARHAAERLQRCWATPFAFSIDHLRHSFEAMLKEYMVSGDYTEAAGCLRSLNAPHYHHELIKRALLAAFERPDQAPALLSLLAKLTETGQVSLTQMDMGFERVEGDLDDIDLDYPNAKKLFTDYKAQAVKSELQQTRAARRC</sequence>
<comment type="subcellular location">
    <subcellularLocation>
        <location evidence="1">Cytoplasm</location>
    </subcellularLocation>
</comment>